<comment type="caution">
    <text evidence="4">The sequence shown here is derived from an EMBL/GenBank/DDBJ whole genome shotgun (WGS) entry which is preliminary data.</text>
</comment>
<evidence type="ECO:0000256" key="2">
    <source>
        <dbReference type="ARBA" id="ARBA00022801"/>
    </source>
</evidence>
<dbReference type="InterPro" id="IPR040618">
    <property type="entry name" value="Pre-Nudix"/>
</dbReference>
<dbReference type="Proteomes" id="UP001174909">
    <property type="component" value="Unassembled WGS sequence"/>
</dbReference>
<dbReference type="GO" id="GO:0035529">
    <property type="term" value="F:NADH pyrophosphatase activity"/>
    <property type="evidence" value="ECO:0007669"/>
    <property type="project" value="TreeGrafter"/>
</dbReference>
<dbReference type="GO" id="GO:0051287">
    <property type="term" value="F:NAD binding"/>
    <property type="evidence" value="ECO:0007669"/>
    <property type="project" value="TreeGrafter"/>
</dbReference>
<keyword evidence="2 4" id="KW-0378">Hydrolase</keyword>
<dbReference type="AlphaFoldDB" id="A0AA35SCK1"/>
<name>A0AA35SCK1_GEOBA</name>
<organism evidence="4 5">
    <name type="scientific">Geodia barretti</name>
    <name type="common">Barrett's horny sponge</name>
    <dbReference type="NCBI Taxonomy" id="519541"/>
    <lineage>
        <taxon>Eukaryota</taxon>
        <taxon>Metazoa</taxon>
        <taxon>Porifera</taxon>
        <taxon>Demospongiae</taxon>
        <taxon>Heteroscleromorpha</taxon>
        <taxon>Tetractinellida</taxon>
        <taxon>Astrophorina</taxon>
        <taxon>Geodiidae</taxon>
        <taxon>Geodia</taxon>
    </lineage>
</organism>
<dbReference type="Pfam" id="PF18290">
    <property type="entry name" value="Nudix_hydro"/>
    <property type="match status" value="1"/>
</dbReference>
<evidence type="ECO:0000256" key="1">
    <source>
        <dbReference type="ARBA" id="ARBA00005582"/>
    </source>
</evidence>
<reference evidence="4" key="1">
    <citation type="submission" date="2023-03" db="EMBL/GenBank/DDBJ databases">
        <authorList>
            <person name="Steffen K."/>
            <person name="Cardenas P."/>
        </authorList>
    </citation>
    <scope>NUCLEOTIDE SEQUENCE</scope>
</reference>
<dbReference type="PANTHER" id="PTHR13994:SF13">
    <property type="entry name" value="FI03680P"/>
    <property type="match status" value="1"/>
</dbReference>
<dbReference type="PANTHER" id="PTHR13994">
    <property type="entry name" value="NUDIX HYDROLASE RELATED"/>
    <property type="match status" value="1"/>
</dbReference>
<accession>A0AA35SCK1</accession>
<dbReference type="SUPFAM" id="SSF55811">
    <property type="entry name" value="Nudix"/>
    <property type="match status" value="1"/>
</dbReference>
<comment type="similarity">
    <text evidence="1">Belongs to the Nudix hydrolase family.</text>
</comment>
<proteinExistence type="inferred from homology"/>
<evidence type="ECO:0000313" key="5">
    <source>
        <dbReference type="Proteomes" id="UP001174909"/>
    </source>
</evidence>
<feature type="domain" description="Pre-nudix hydrolase" evidence="3">
    <location>
        <begin position="44"/>
        <end position="120"/>
    </location>
</feature>
<dbReference type="Gene3D" id="3.90.79.10">
    <property type="entry name" value="Nucleoside Triphosphate Pyrophosphohydrolase"/>
    <property type="match status" value="1"/>
</dbReference>
<evidence type="ECO:0000259" key="3">
    <source>
        <dbReference type="Pfam" id="PF18290"/>
    </source>
</evidence>
<dbReference type="EMBL" id="CASHTH010002288">
    <property type="protein sequence ID" value="CAI8027600.1"/>
    <property type="molecule type" value="Genomic_DNA"/>
</dbReference>
<dbReference type="PRINTS" id="PR01356">
    <property type="entry name" value="GFGPROTEIN"/>
</dbReference>
<keyword evidence="5" id="KW-1185">Reference proteome</keyword>
<protein>
    <submittedName>
        <fullName evidence="4">Nudix hydrolase 8</fullName>
    </submittedName>
</protein>
<dbReference type="InterPro" id="IPR015797">
    <property type="entry name" value="NUDIX_hydrolase-like_dom_sf"/>
</dbReference>
<evidence type="ECO:0000313" key="4">
    <source>
        <dbReference type="EMBL" id="CAI8027600.1"/>
    </source>
</evidence>
<sequence>SPETCRLEKTLTVPPPSLTLSTSPTYLCLVGTSADLGRHTSNRDARFKGVILTPQHYGLLSPTEFERRLQASLAVWQEEGRRGVWVKIPLTQSELVPSAAKLGLQFHHAHCDHLMMTKWLPTSEPNNLPDFAHHYIGVAGFVVNAEGQVLLVQEKWLKRLSLRHWKLPGGHTEKGWANISLVIEISLGFSPCCRVPSQKDPTVCLGQNNL</sequence>
<dbReference type="Gene3D" id="3.40.630.30">
    <property type="match status" value="1"/>
</dbReference>
<gene>
    <name evidence="4" type="ORF">GBAR_LOCUS15754</name>
</gene>
<feature type="non-terminal residue" evidence="4">
    <location>
        <position position="1"/>
    </location>
</feature>
<dbReference type="GO" id="GO:0047631">
    <property type="term" value="F:ADP-ribose diphosphatase activity"/>
    <property type="evidence" value="ECO:0007669"/>
    <property type="project" value="TreeGrafter"/>
</dbReference>
<feature type="non-terminal residue" evidence="4">
    <location>
        <position position="210"/>
    </location>
</feature>
<dbReference type="InterPro" id="IPR003293">
    <property type="entry name" value="Nudix_hydrolase6-like"/>
</dbReference>